<dbReference type="Proteomes" id="UP000317835">
    <property type="component" value="Chromosome"/>
</dbReference>
<sequence length="215" mass="22221">MSTTTTHCYATDEDLALIATGDVGAVFPADQVIASGVDGSFDPSDRWTLRSESVNFPDAGLAPGHVVRLVGPPERFRPPGLLLGVSAVSSNVVTLRRIGMGPGSGTPASPAEGISGVEFVATTLGPQLAGASRELDRLLGLDSIPLDPAGALRDAVARLVLARRYAMIAGGVDDAYLGRSALLRAEFDAMARRLALGGNPLGPSPAPRRGTRLVR</sequence>
<proteinExistence type="predicted"/>
<accession>A0A518HBS2</accession>
<gene>
    <name evidence="1" type="ORF">ElP_62280</name>
</gene>
<protein>
    <submittedName>
        <fullName evidence="1">Uncharacterized protein</fullName>
    </submittedName>
</protein>
<name>A0A518HBS2_9BACT</name>
<organism evidence="1 2">
    <name type="scientific">Tautonia plasticadhaerens</name>
    <dbReference type="NCBI Taxonomy" id="2527974"/>
    <lineage>
        <taxon>Bacteria</taxon>
        <taxon>Pseudomonadati</taxon>
        <taxon>Planctomycetota</taxon>
        <taxon>Planctomycetia</taxon>
        <taxon>Isosphaerales</taxon>
        <taxon>Isosphaeraceae</taxon>
        <taxon>Tautonia</taxon>
    </lineage>
</organism>
<reference evidence="1 2" key="1">
    <citation type="submission" date="2019-02" db="EMBL/GenBank/DDBJ databases">
        <title>Deep-cultivation of Planctomycetes and their phenomic and genomic characterization uncovers novel biology.</title>
        <authorList>
            <person name="Wiegand S."/>
            <person name="Jogler M."/>
            <person name="Boedeker C."/>
            <person name="Pinto D."/>
            <person name="Vollmers J."/>
            <person name="Rivas-Marin E."/>
            <person name="Kohn T."/>
            <person name="Peeters S.H."/>
            <person name="Heuer A."/>
            <person name="Rast P."/>
            <person name="Oberbeckmann S."/>
            <person name="Bunk B."/>
            <person name="Jeske O."/>
            <person name="Meyerdierks A."/>
            <person name="Storesund J.E."/>
            <person name="Kallscheuer N."/>
            <person name="Luecker S."/>
            <person name="Lage O.M."/>
            <person name="Pohl T."/>
            <person name="Merkel B.J."/>
            <person name="Hornburger P."/>
            <person name="Mueller R.-W."/>
            <person name="Bruemmer F."/>
            <person name="Labrenz M."/>
            <person name="Spormann A.M."/>
            <person name="Op den Camp H."/>
            <person name="Overmann J."/>
            <person name="Amann R."/>
            <person name="Jetten M.S.M."/>
            <person name="Mascher T."/>
            <person name="Medema M.H."/>
            <person name="Devos D.P."/>
            <person name="Kaster A.-K."/>
            <person name="Ovreas L."/>
            <person name="Rohde M."/>
            <person name="Galperin M.Y."/>
            <person name="Jogler C."/>
        </authorList>
    </citation>
    <scope>NUCLEOTIDE SEQUENCE [LARGE SCALE GENOMIC DNA]</scope>
    <source>
        <strain evidence="1 2">ElP</strain>
    </source>
</reference>
<dbReference type="RefSeq" id="WP_145276644.1">
    <property type="nucleotide sequence ID" value="NZ_CP036426.1"/>
</dbReference>
<dbReference type="OrthoDB" id="266381at2"/>
<keyword evidence="2" id="KW-1185">Reference proteome</keyword>
<evidence type="ECO:0000313" key="1">
    <source>
        <dbReference type="EMBL" id="QDV38277.1"/>
    </source>
</evidence>
<dbReference type="KEGG" id="tpla:ElP_62280"/>
<evidence type="ECO:0000313" key="2">
    <source>
        <dbReference type="Proteomes" id="UP000317835"/>
    </source>
</evidence>
<dbReference type="AlphaFoldDB" id="A0A518HBS2"/>
<dbReference type="EMBL" id="CP036426">
    <property type="protein sequence ID" value="QDV38277.1"/>
    <property type="molecule type" value="Genomic_DNA"/>
</dbReference>